<proteinExistence type="predicted"/>
<protein>
    <submittedName>
        <fullName evidence="2">Heavy metal resistance protein</fullName>
    </submittedName>
</protein>
<evidence type="ECO:0000313" key="3">
    <source>
        <dbReference type="Proteomes" id="UP000234483"/>
    </source>
</evidence>
<name>A0A2N5CVX7_9CAUL</name>
<dbReference type="AlphaFoldDB" id="A0A2N5CVX7"/>
<reference evidence="1 4" key="2">
    <citation type="submission" date="2018-01" db="EMBL/GenBank/DDBJ databases">
        <title>Complete genome sequence of Caulobacter flavus RHGG3.</title>
        <authorList>
            <person name="Yang E."/>
        </authorList>
    </citation>
    <scope>NUCLEOTIDE SEQUENCE [LARGE SCALE GENOMIC DNA]</scope>
    <source>
        <strain evidence="1 4">RHGG3</strain>
    </source>
</reference>
<dbReference type="RefSeq" id="WP_101712436.1">
    <property type="nucleotide sequence ID" value="NZ_CP026100.1"/>
</dbReference>
<dbReference type="Proteomes" id="UP000234483">
    <property type="component" value="Unassembled WGS sequence"/>
</dbReference>
<gene>
    <name evidence="1" type="ORF">C1707_19225</name>
    <name evidence="2" type="ORF">CFHF_07695</name>
</gene>
<evidence type="ECO:0000313" key="4">
    <source>
        <dbReference type="Proteomes" id="UP000281192"/>
    </source>
</evidence>
<accession>A0A2N5CVX7</accession>
<dbReference type="EMBL" id="CP026100">
    <property type="protein sequence ID" value="AYV48220.1"/>
    <property type="molecule type" value="Genomic_DNA"/>
</dbReference>
<dbReference type="Gene3D" id="1.20.120.1490">
    <property type="match status" value="1"/>
</dbReference>
<dbReference type="Pfam" id="PF13801">
    <property type="entry name" value="Metal_resist"/>
    <property type="match status" value="1"/>
</dbReference>
<keyword evidence="4" id="KW-1185">Reference proteome</keyword>
<sequence>MPSFSRGAALTVVLALVAGLLGGWLGTTRLLDRRAPGSVHEIVHHELKLSPDQEKRLEVLEQDFSVRRKAREAELRAANAQLAAAIQSKHSYSPEVVAAVERFHVAMGELQKETVQHVLEMRTVLTPEQAKTFDRRVTEALTNDAT</sequence>
<evidence type="ECO:0000313" key="1">
    <source>
        <dbReference type="EMBL" id="AYV48220.1"/>
    </source>
</evidence>
<dbReference type="OrthoDB" id="7450844at2"/>
<organism evidence="2 3">
    <name type="scientific">Caulobacter flavus</name>
    <dbReference type="NCBI Taxonomy" id="1679497"/>
    <lineage>
        <taxon>Bacteria</taxon>
        <taxon>Pseudomonadati</taxon>
        <taxon>Pseudomonadota</taxon>
        <taxon>Alphaproteobacteria</taxon>
        <taxon>Caulobacterales</taxon>
        <taxon>Caulobacteraceae</taxon>
        <taxon>Caulobacter</taxon>
    </lineage>
</organism>
<dbReference type="Proteomes" id="UP000281192">
    <property type="component" value="Chromosome"/>
</dbReference>
<dbReference type="KEGG" id="cfh:C1707_19225"/>
<dbReference type="EMBL" id="PJRQ01000014">
    <property type="protein sequence ID" value="PLR17972.1"/>
    <property type="molecule type" value="Genomic_DNA"/>
</dbReference>
<dbReference type="InterPro" id="IPR025961">
    <property type="entry name" value="Metal_resist"/>
</dbReference>
<evidence type="ECO:0000313" key="2">
    <source>
        <dbReference type="EMBL" id="PLR17972.1"/>
    </source>
</evidence>
<reference evidence="2 3" key="1">
    <citation type="submission" date="2017-12" db="EMBL/GenBank/DDBJ databases">
        <title>The genome sequence of Caulobacter flavus CGMCC1 15093.</title>
        <authorList>
            <person name="Gao J."/>
            <person name="Mao X."/>
            <person name="Sun J."/>
        </authorList>
    </citation>
    <scope>NUCLEOTIDE SEQUENCE [LARGE SCALE GENOMIC DNA]</scope>
    <source>
        <strain evidence="2 3">CGMCC1 15093</strain>
    </source>
</reference>